<dbReference type="AlphaFoldDB" id="X0TGS5"/>
<name>X0TGS5_9ZZZZ</name>
<evidence type="ECO:0000313" key="1">
    <source>
        <dbReference type="EMBL" id="GAF92429.1"/>
    </source>
</evidence>
<proteinExistence type="predicted"/>
<reference evidence="1" key="1">
    <citation type="journal article" date="2014" name="Front. Microbiol.">
        <title>High frequency of phylogenetically diverse reductive dehalogenase-homologous genes in deep subseafloor sedimentary metagenomes.</title>
        <authorList>
            <person name="Kawai M."/>
            <person name="Futagami T."/>
            <person name="Toyoda A."/>
            <person name="Takaki Y."/>
            <person name="Nishi S."/>
            <person name="Hori S."/>
            <person name="Arai W."/>
            <person name="Tsubouchi T."/>
            <person name="Morono Y."/>
            <person name="Uchiyama I."/>
            <person name="Ito T."/>
            <person name="Fujiyama A."/>
            <person name="Inagaki F."/>
            <person name="Takami H."/>
        </authorList>
    </citation>
    <scope>NUCLEOTIDE SEQUENCE</scope>
    <source>
        <strain evidence="1">Expedition CK06-06</strain>
    </source>
</reference>
<feature type="non-terminal residue" evidence="1">
    <location>
        <position position="1"/>
    </location>
</feature>
<comment type="caution">
    <text evidence="1">The sequence shown here is derived from an EMBL/GenBank/DDBJ whole genome shotgun (WGS) entry which is preliminary data.</text>
</comment>
<gene>
    <name evidence="1" type="ORF">S01H1_22849</name>
</gene>
<sequence length="180" mass="21176">EKPKILLLDSLDVLAYSRRMELQEWLQHIDKLKLIKGMTIVCTSRSFEAEHLYPMNQQEWSERIKIEPLPDEFINNVLKKIKYDYKSITSRFRKFLRIPLHLSLTANIIEKGGDPKDISTLHNLYTKLSELLSISTEDMNLFYYFAEKMIENKRISIGYSAVNIQLKEFIQKMESSGLQA</sequence>
<accession>X0TGS5</accession>
<organism evidence="1">
    <name type="scientific">marine sediment metagenome</name>
    <dbReference type="NCBI Taxonomy" id="412755"/>
    <lineage>
        <taxon>unclassified sequences</taxon>
        <taxon>metagenomes</taxon>
        <taxon>ecological metagenomes</taxon>
    </lineage>
</organism>
<evidence type="ECO:0008006" key="2">
    <source>
        <dbReference type="Google" id="ProtNLM"/>
    </source>
</evidence>
<protein>
    <recommendedName>
        <fullName evidence="2">Chromosomal replication initiator protein DnaA domain-containing protein</fullName>
    </recommendedName>
</protein>
<dbReference type="EMBL" id="BARS01013005">
    <property type="protein sequence ID" value="GAF92429.1"/>
    <property type="molecule type" value="Genomic_DNA"/>
</dbReference>
<feature type="non-terminal residue" evidence="1">
    <location>
        <position position="180"/>
    </location>
</feature>